<dbReference type="EMBL" id="MIYZ01000011">
    <property type="protein sequence ID" value="OIR22621.1"/>
    <property type="molecule type" value="Genomic_DNA"/>
</dbReference>
<gene>
    <name evidence="7" type="primary">pyrI</name>
    <name evidence="10" type="ORF">BET99_04110</name>
</gene>
<dbReference type="SUPFAM" id="SSF54893">
    <property type="entry name" value="Aspartate carbamoyltransferase, Regulatory-chain, N-terminal domain"/>
    <property type="match status" value="1"/>
</dbReference>
<dbReference type="Proteomes" id="UP000183615">
    <property type="component" value="Unassembled WGS sequence"/>
</dbReference>
<feature type="binding site" evidence="7">
    <location>
        <position position="108"/>
    </location>
    <ligand>
        <name>Zn(2+)</name>
        <dbReference type="ChEBI" id="CHEBI:29105"/>
    </ligand>
</feature>
<dbReference type="InterPro" id="IPR036793">
    <property type="entry name" value="Asp_carbatrfase_reg_N_sf"/>
</dbReference>
<evidence type="ECO:0000259" key="9">
    <source>
        <dbReference type="Pfam" id="PF02748"/>
    </source>
</evidence>
<evidence type="ECO:0000313" key="11">
    <source>
        <dbReference type="Proteomes" id="UP000183615"/>
    </source>
</evidence>
<evidence type="ECO:0000256" key="5">
    <source>
        <dbReference type="ARBA" id="ARBA00022833"/>
    </source>
</evidence>
<protein>
    <recommendedName>
        <fullName evidence="3 7">Aspartate carbamoyltransferase regulatory chain</fullName>
    </recommendedName>
</protein>
<feature type="binding site" evidence="7">
    <location>
        <position position="137"/>
    </location>
    <ligand>
        <name>Zn(2+)</name>
        <dbReference type="ChEBI" id="CHEBI:29105"/>
    </ligand>
</feature>
<comment type="function">
    <text evidence="1 7">Involved in allosteric regulation of aspartate carbamoyltransferase.</text>
</comment>
<dbReference type="Gene3D" id="3.30.70.140">
    <property type="entry name" value="Aspartate carbamoyltransferase regulatory subunit, N-terminal domain"/>
    <property type="match status" value="1"/>
</dbReference>
<dbReference type="PANTHER" id="PTHR35805">
    <property type="entry name" value="ASPARTATE CARBAMOYLTRANSFERASE REGULATORY CHAIN"/>
    <property type="match status" value="1"/>
</dbReference>
<dbReference type="InterPro" id="IPR002801">
    <property type="entry name" value="Asp_carbamoylTrfase_reg"/>
</dbReference>
<feature type="domain" description="Aspartate carbamoyltransferase regulatory subunit C-terminal" evidence="9">
    <location>
        <begin position="102"/>
        <end position="149"/>
    </location>
</feature>
<dbReference type="GO" id="GO:0046872">
    <property type="term" value="F:metal ion binding"/>
    <property type="evidence" value="ECO:0007669"/>
    <property type="project" value="UniProtKB-KW"/>
</dbReference>
<evidence type="ECO:0000313" key="10">
    <source>
        <dbReference type="EMBL" id="OIR22621.1"/>
    </source>
</evidence>
<dbReference type="AlphaFoldDB" id="A0A1J5U1H5"/>
<dbReference type="Pfam" id="PF02748">
    <property type="entry name" value="PyrI_C"/>
    <property type="match status" value="1"/>
</dbReference>
<keyword evidence="5 7" id="KW-0862">Zinc</keyword>
<comment type="caution">
    <text evidence="10">The sequence shown here is derived from an EMBL/GenBank/DDBJ whole genome shotgun (WGS) entry which is preliminary data.</text>
</comment>
<keyword evidence="10" id="KW-0808">Transferase</keyword>
<evidence type="ECO:0000256" key="7">
    <source>
        <dbReference type="HAMAP-Rule" id="MF_00002"/>
    </source>
</evidence>
<dbReference type="GO" id="GO:0016740">
    <property type="term" value="F:transferase activity"/>
    <property type="evidence" value="ECO:0007669"/>
    <property type="project" value="UniProtKB-KW"/>
</dbReference>
<feature type="domain" description="Aspartate carbamoyltransferase regulatory subunit N-terminal" evidence="8">
    <location>
        <begin position="6"/>
        <end position="96"/>
    </location>
</feature>
<name>A0A1J5U1H5_9ARCH</name>
<evidence type="ECO:0000259" key="8">
    <source>
        <dbReference type="Pfam" id="PF01948"/>
    </source>
</evidence>
<reference evidence="10 11" key="1">
    <citation type="submission" date="2016-08" db="EMBL/GenBank/DDBJ databases">
        <title>New Insights into Marine Group III Euryarchaeota, from dark to light.</title>
        <authorList>
            <person name="Haro-Moreno J.M."/>
            <person name="Rodriguez-Valera F."/>
            <person name="Lopez-Garcia P."/>
            <person name="Moreira D."/>
            <person name="Martin-Cuadrado A.B."/>
        </authorList>
    </citation>
    <scope>NUCLEOTIDE SEQUENCE [LARGE SCALE GENOMIC DNA]</scope>
    <source>
        <strain evidence="10">CG-Epi2</strain>
    </source>
</reference>
<comment type="subunit">
    <text evidence="7">Contains catalytic and regulatory chains.</text>
</comment>
<dbReference type="PANTHER" id="PTHR35805:SF1">
    <property type="entry name" value="ASPARTATE CARBAMOYLTRANSFERASE REGULATORY CHAIN"/>
    <property type="match status" value="1"/>
</dbReference>
<comment type="similarity">
    <text evidence="2 7">Belongs to the PyrI family.</text>
</comment>
<evidence type="ECO:0000256" key="1">
    <source>
        <dbReference type="ARBA" id="ARBA00002565"/>
    </source>
</evidence>
<dbReference type="InterPro" id="IPR020542">
    <property type="entry name" value="Asp_carbamoyltrfase_reg_C"/>
</dbReference>
<keyword evidence="4 7" id="KW-0479">Metal-binding</keyword>
<dbReference type="SUPFAM" id="SSF57825">
    <property type="entry name" value="Aspartate carbamoyltransferase, Regulatory-chain, C-terminal domain"/>
    <property type="match status" value="1"/>
</dbReference>
<dbReference type="NCBIfam" id="TIGR00240">
    <property type="entry name" value="ATCase_reg"/>
    <property type="match status" value="1"/>
</dbReference>
<accession>A0A1J5U1H5</accession>
<dbReference type="HAMAP" id="MF_00002">
    <property type="entry name" value="Asp_carb_tr_reg"/>
    <property type="match status" value="1"/>
</dbReference>
<dbReference type="GO" id="GO:0009347">
    <property type="term" value="C:aspartate carbamoyltransferase complex"/>
    <property type="evidence" value="ECO:0007669"/>
    <property type="project" value="InterPro"/>
</dbReference>
<comment type="cofactor">
    <cofactor evidence="7">
        <name>Zn(2+)</name>
        <dbReference type="ChEBI" id="CHEBI:29105"/>
    </cofactor>
    <text evidence="7">Binds 1 zinc ion per subunit.</text>
</comment>
<dbReference type="Gene3D" id="2.30.30.20">
    <property type="entry name" value="Aspartate carbamoyltransferase regulatory subunit, C-terminal domain"/>
    <property type="match status" value="1"/>
</dbReference>
<feature type="binding site" evidence="7">
    <location>
        <position position="113"/>
    </location>
    <ligand>
        <name>Zn(2+)</name>
        <dbReference type="ChEBI" id="CHEBI:29105"/>
    </ligand>
</feature>
<organism evidence="10 11">
    <name type="scientific">Marine Group III euryarchaeote CG-Epi2</name>
    <dbReference type="NCBI Taxonomy" id="1888996"/>
    <lineage>
        <taxon>Archaea</taxon>
        <taxon>Methanobacteriati</taxon>
        <taxon>Thermoplasmatota</taxon>
        <taxon>Thermoplasmata</taxon>
        <taxon>Candidatus Thermoprofundales</taxon>
    </lineage>
</organism>
<evidence type="ECO:0000256" key="3">
    <source>
        <dbReference type="ARBA" id="ARBA00021764"/>
    </source>
</evidence>
<dbReference type="GO" id="GO:0006221">
    <property type="term" value="P:pyrimidine nucleotide biosynthetic process"/>
    <property type="evidence" value="ECO:0007669"/>
    <property type="project" value="UniProtKB-UniRule"/>
</dbReference>
<evidence type="ECO:0000256" key="2">
    <source>
        <dbReference type="ARBA" id="ARBA00010498"/>
    </source>
</evidence>
<dbReference type="InterPro" id="IPR020545">
    <property type="entry name" value="Asp_carbamoyltransf_reg_N"/>
</dbReference>
<keyword evidence="6 7" id="KW-0665">Pyrimidine biosynthesis</keyword>
<feature type="binding site" evidence="7">
    <location>
        <position position="140"/>
    </location>
    <ligand>
        <name>Zn(2+)</name>
        <dbReference type="ChEBI" id="CHEBI:29105"/>
    </ligand>
</feature>
<dbReference type="InterPro" id="IPR036792">
    <property type="entry name" value="Asp_carbatrfase_reg_C_sf"/>
</dbReference>
<evidence type="ECO:0000256" key="6">
    <source>
        <dbReference type="ARBA" id="ARBA00022975"/>
    </source>
</evidence>
<dbReference type="Pfam" id="PF01948">
    <property type="entry name" value="PyrI"/>
    <property type="match status" value="1"/>
</dbReference>
<evidence type="ECO:0000256" key="4">
    <source>
        <dbReference type="ARBA" id="ARBA00022723"/>
    </source>
</evidence>
<proteinExistence type="inferred from homology"/>
<dbReference type="GO" id="GO:0006207">
    <property type="term" value="P:'de novo' pyrimidine nucleobase biosynthetic process"/>
    <property type="evidence" value="ECO:0007669"/>
    <property type="project" value="InterPro"/>
</dbReference>
<sequence length="152" mass="17156">MSDNLLRVQPIRNGTVIDHIKPGCGRKVLDILNLSGSDTTISLLINVQSKHQKRKDIIKVEDRELNEVEIEKLALLSPNAIVNIIRNYAVAGKKTIEIPPFISEIVHCPNENCICNNERGVSTNFKLLSKENLQIKCTYCGRKMEEDSINFI</sequence>